<reference evidence="1 2" key="1">
    <citation type="submission" date="2018-11" db="EMBL/GenBank/DDBJ databases">
        <authorList>
            <consortium name="Pathogen Informatics"/>
        </authorList>
    </citation>
    <scope>NUCLEOTIDE SEQUENCE [LARGE SCALE GENOMIC DNA]</scope>
    <source>
        <strain evidence="1 2">Zambia</strain>
    </source>
</reference>
<dbReference type="Gene3D" id="3.40.190.10">
    <property type="entry name" value="Periplasmic binding protein-like II"/>
    <property type="match status" value="1"/>
</dbReference>
<evidence type="ECO:0000313" key="1">
    <source>
        <dbReference type="EMBL" id="VDO98415.1"/>
    </source>
</evidence>
<dbReference type="AlphaFoldDB" id="A0A183M7N3"/>
<dbReference type="EMBL" id="UZAI01007249">
    <property type="protein sequence ID" value="VDO98415.1"/>
    <property type="molecule type" value="Genomic_DNA"/>
</dbReference>
<organism evidence="1 2">
    <name type="scientific">Schistosoma margrebowiei</name>
    <dbReference type="NCBI Taxonomy" id="48269"/>
    <lineage>
        <taxon>Eukaryota</taxon>
        <taxon>Metazoa</taxon>
        <taxon>Spiralia</taxon>
        <taxon>Lophotrochozoa</taxon>
        <taxon>Platyhelminthes</taxon>
        <taxon>Trematoda</taxon>
        <taxon>Digenea</taxon>
        <taxon>Strigeidida</taxon>
        <taxon>Schistosomatoidea</taxon>
        <taxon>Schistosomatidae</taxon>
        <taxon>Schistosoma</taxon>
    </lineage>
</organism>
<proteinExistence type="predicted"/>
<evidence type="ECO:0000313" key="2">
    <source>
        <dbReference type="Proteomes" id="UP000277204"/>
    </source>
</evidence>
<sequence>MNSEKYPFIMHTIVVNVDNEPISFLPNGGLNVSKLFIYNSRIIDGRMKWYKVGTWSMSSKWGRSKSRLRIDGVTWPGASNSPPKGRPSKFKLRVVTIKEIPFVIYTKAQEGGTCDANSIPCKLRPQSLQDEDISGKNSVIHKTLSSLGLNSYTKDINKKMKPESLTENVSNLSELYIVNENNSVSYVDGCCSGLTMDLLMELMKDLNFDVEMYEVKDGFWGAWTENNLLSANIKIAYTGLSHLAFLYGRQDIFLKLQHYFQRLNSFSVVSV</sequence>
<protein>
    <submittedName>
        <fullName evidence="1">Uncharacterized protein</fullName>
    </submittedName>
</protein>
<accession>A0A183M7N3</accession>
<keyword evidence="2" id="KW-1185">Reference proteome</keyword>
<gene>
    <name evidence="1" type="ORF">SMRZ_LOCUS12058</name>
</gene>
<dbReference type="Proteomes" id="UP000277204">
    <property type="component" value="Unassembled WGS sequence"/>
</dbReference>
<dbReference type="STRING" id="48269.A0A183M7N3"/>
<dbReference type="SUPFAM" id="SSF53850">
    <property type="entry name" value="Periplasmic binding protein-like II"/>
    <property type="match status" value="1"/>
</dbReference>
<name>A0A183M7N3_9TREM</name>